<reference evidence="1 2" key="1">
    <citation type="journal article" date="2008" name="Int. J. Syst. Evol. Microbiol.">
        <title>Tessaracoccus flavescens sp. nov., isolated from marine sediment.</title>
        <authorList>
            <person name="Lee D.W."/>
            <person name="Lee S.D."/>
        </authorList>
    </citation>
    <scope>NUCLEOTIDE SEQUENCE [LARGE SCALE GENOMIC DNA]</scope>
    <source>
        <strain evidence="1 2">SST-39T</strain>
    </source>
</reference>
<dbReference type="Proteomes" id="UP000188235">
    <property type="component" value="Chromosome"/>
</dbReference>
<accession>A0A1Q2D0U5</accession>
<evidence type="ECO:0000313" key="2">
    <source>
        <dbReference type="Proteomes" id="UP000188235"/>
    </source>
</evidence>
<dbReference type="EMBL" id="CP019607">
    <property type="protein sequence ID" value="AQP51973.1"/>
    <property type="molecule type" value="Genomic_DNA"/>
</dbReference>
<evidence type="ECO:0000313" key="1">
    <source>
        <dbReference type="EMBL" id="AQP51973.1"/>
    </source>
</evidence>
<name>A0A1Q2D0U5_9ACTN</name>
<dbReference type="AlphaFoldDB" id="A0A1Q2D0U5"/>
<proteinExistence type="predicted"/>
<protein>
    <submittedName>
        <fullName evidence="1">Uncharacterized protein</fullName>
    </submittedName>
</protein>
<dbReference type="KEGG" id="tfa:BW733_15230"/>
<gene>
    <name evidence="1" type="ORF">BW733_15230</name>
</gene>
<dbReference type="RefSeq" id="WP_077351761.1">
    <property type="nucleotide sequence ID" value="NZ_CP019607.1"/>
</dbReference>
<keyword evidence="2" id="KW-1185">Reference proteome</keyword>
<dbReference type="STRING" id="399497.BW733_15230"/>
<sequence length="241" mass="25146">MDAEAVARDWDLDRTTTTRPYEGEGRDWVLQTGSFANPPVPDSPVLVTDLDFDWSVQATAAGVRSFTIVGGAGGSLLESSRQRLDEAGYARKGDRYVAPASGSPLGPPDVAIVDDTILSVDHERGAPLLSDDAPVSEHPAISALMPCLAGAEYASLSFQGIGIGASVDDGEGRGWACLVKEGATQADADAVQPNAEGVEITGRSVEDGVIRLELDLTDVDAGLPAPLKLVLGLPEQTYPGF</sequence>
<organism evidence="1 2">
    <name type="scientific">Tessaracoccus flavescens</name>
    <dbReference type="NCBI Taxonomy" id="399497"/>
    <lineage>
        <taxon>Bacteria</taxon>
        <taxon>Bacillati</taxon>
        <taxon>Actinomycetota</taxon>
        <taxon>Actinomycetes</taxon>
        <taxon>Propionibacteriales</taxon>
        <taxon>Propionibacteriaceae</taxon>
        <taxon>Tessaracoccus</taxon>
    </lineage>
</organism>